<accession>A0A7G5IMS8</accession>
<dbReference type="EMBL" id="CP059851">
    <property type="protein sequence ID" value="QMW24670.1"/>
    <property type="molecule type" value="Genomic_DNA"/>
</dbReference>
<evidence type="ECO:0000313" key="2">
    <source>
        <dbReference type="EMBL" id="QMW24670.1"/>
    </source>
</evidence>
<dbReference type="InterPro" id="IPR021836">
    <property type="entry name" value="DUF3429"/>
</dbReference>
<proteinExistence type="predicted"/>
<dbReference type="Proteomes" id="UP000515292">
    <property type="component" value="Chromosome"/>
</dbReference>
<dbReference type="Pfam" id="PF11911">
    <property type="entry name" value="DUF3429"/>
    <property type="match status" value="1"/>
</dbReference>
<evidence type="ECO:0000313" key="3">
    <source>
        <dbReference type="Proteomes" id="UP000515292"/>
    </source>
</evidence>
<sequence>MSRFAHALGVLGLAPAFAALAGFILAPDPEARAWAWQAGALYAALIFSFLGGSWWGFAVRAERAIAPMLLTLAVLPTLAALALVMVMSPWMLMLLGGLIIAILPIDRLFERTRLAPEGWFALRLPLSLGLGTSTIALGLVASGVIRAV</sequence>
<keyword evidence="1" id="KW-1133">Transmembrane helix</keyword>
<name>A0A7G5IMS8_9SPHN</name>
<dbReference type="KEGG" id="sand:H3309_12815"/>
<feature type="transmembrane region" description="Helical" evidence="1">
    <location>
        <begin position="64"/>
        <end position="84"/>
    </location>
</feature>
<keyword evidence="1" id="KW-0812">Transmembrane</keyword>
<gene>
    <name evidence="2" type="ORF">H3309_12815</name>
</gene>
<feature type="transmembrane region" description="Helical" evidence="1">
    <location>
        <begin position="90"/>
        <end position="109"/>
    </location>
</feature>
<evidence type="ECO:0000256" key="1">
    <source>
        <dbReference type="SAM" id="Phobius"/>
    </source>
</evidence>
<organism evidence="2 3">
    <name type="scientific">Sandaracinobacteroides saxicola</name>
    <dbReference type="NCBI Taxonomy" id="2759707"/>
    <lineage>
        <taxon>Bacteria</taxon>
        <taxon>Pseudomonadati</taxon>
        <taxon>Pseudomonadota</taxon>
        <taxon>Alphaproteobacteria</taxon>
        <taxon>Sphingomonadales</taxon>
        <taxon>Sphingosinicellaceae</taxon>
        <taxon>Sandaracinobacteroides</taxon>
    </lineage>
</organism>
<keyword evidence="3" id="KW-1185">Reference proteome</keyword>
<reference evidence="2 3" key="1">
    <citation type="submission" date="2020-07" db="EMBL/GenBank/DDBJ databases">
        <title>Complete genome sequence for Sandaracinobacter sp. M6.</title>
        <authorList>
            <person name="Tang Y."/>
            <person name="Liu Q."/>
            <person name="Guo Z."/>
            <person name="Lei P."/>
            <person name="Huang B."/>
        </authorList>
    </citation>
    <scope>NUCLEOTIDE SEQUENCE [LARGE SCALE GENOMIC DNA]</scope>
    <source>
        <strain evidence="2 3">M6</strain>
    </source>
</reference>
<protein>
    <submittedName>
        <fullName evidence="2">DUF3429 domain-containing protein</fullName>
    </submittedName>
</protein>
<keyword evidence="1" id="KW-0472">Membrane</keyword>
<feature type="transmembrane region" description="Helical" evidence="1">
    <location>
        <begin position="34"/>
        <end position="57"/>
    </location>
</feature>
<feature type="transmembrane region" description="Helical" evidence="1">
    <location>
        <begin position="121"/>
        <end position="145"/>
    </location>
</feature>
<dbReference type="AlphaFoldDB" id="A0A7G5IMS8"/>